<sequence>MTFHTPGNTKTTWVNCKISALANEHLSNSAELSNRSKKCEAELRLEDHLRRFESISSVGNVTERKK</sequence>
<evidence type="ECO:0000256" key="2">
    <source>
        <dbReference type="ARBA" id="ARBA00007183"/>
    </source>
</evidence>
<dbReference type="AlphaFoldDB" id="A0A0N9NLU6"/>
<evidence type="ECO:0000256" key="5">
    <source>
        <dbReference type="ARBA" id="ARBA00022971"/>
    </source>
</evidence>
<dbReference type="GO" id="GO:0005737">
    <property type="term" value="C:cytoplasm"/>
    <property type="evidence" value="ECO:0007669"/>
    <property type="project" value="UniProtKB-SubCell"/>
</dbReference>
<dbReference type="GO" id="GO:0003677">
    <property type="term" value="F:DNA binding"/>
    <property type="evidence" value="ECO:0007669"/>
    <property type="project" value="UniProtKB-KW"/>
</dbReference>
<reference evidence="7" key="1">
    <citation type="journal article" date="2015" name="Environ. Microbiol.">
        <title>Plasmids from the gut microbiome of cabbage root fly larvae encode SaxA that catalyses the conversion of the plant toxin 2-phenylethyl isothiocyanate.</title>
        <authorList>
            <person name="Welte C.U."/>
            <person name="de Graaf R.M."/>
            <person name="van den Bosch T.J."/>
            <person name="Op den Camp H.J."/>
            <person name="van Dam N.M."/>
            <person name="Jetten M.S."/>
        </authorList>
    </citation>
    <scope>NUCLEOTIDE SEQUENCE</scope>
    <source>
        <plasmid evidence="7">Drgb3</plasmid>
    </source>
</reference>
<accession>A0A0N9NLU6</accession>
<dbReference type="Pfam" id="PF05509">
    <property type="entry name" value="TraY"/>
    <property type="match status" value="1"/>
</dbReference>
<evidence type="ECO:0000313" key="7">
    <source>
        <dbReference type="EMBL" id="ALG88573.1"/>
    </source>
</evidence>
<comment type="subcellular location">
    <subcellularLocation>
        <location evidence="1">Cytoplasm</location>
    </subcellularLocation>
</comment>
<evidence type="ECO:0000256" key="4">
    <source>
        <dbReference type="ARBA" id="ARBA00022490"/>
    </source>
</evidence>
<keyword evidence="5" id="KW-0184">Conjugation</keyword>
<proteinExistence type="inferred from homology"/>
<name>A0A0N9NLU6_PECCA</name>
<evidence type="ECO:0000256" key="3">
    <source>
        <dbReference type="ARBA" id="ARBA00020541"/>
    </source>
</evidence>
<keyword evidence="6" id="KW-0238">DNA-binding</keyword>
<geneLocation type="plasmid" evidence="7">
    <name>Drgb3</name>
</geneLocation>
<reference evidence="7" key="2">
    <citation type="submission" date="2015-07" db="EMBL/GenBank/DDBJ databases">
        <authorList>
            <person name="Welte C."/>
            <person name="de Graaf R."/>
            <person name="van den Bosch T.J.M."/>
            <person name="Op den Camp H."/>
            <person name="van Dam N."/>
            <person name="Jetten M."/>
        </authorList>
    </citation>
    <scope>NUCLEOTIDE SEQUENCE</scope>
    <source>
        <plasmid evidence="7">Drgb3</plasmid>
    </source>
</reference>
<evidence type="ECO:0000256" key="6">
    <source>
        <dbReference type="ARBA" id="ARBA00023125"/>
    </source>
</evidence>
<protein>
    <recommendedName>
        <fullName evidence="3">Relaxosome protein TraY</fullName>
    </recommendedName>
</protein>
<organism evidence="7">
    <name type="scientific">Pectobacterium carotovorum</name>
    <name type="common">Erwinia carotovora</name>
    <dbReference type="NCBI Taxonomy" id="554"/>
    <lineage>
        <taxon>Bacteria</taxon>
        <taxon>Pseudomonadati</taxon>
        <taxon>Pseudomonadota</taxon>
        <taxon>Gammaproteobacteria</taxon>
        <taxon>Enterobacterales</taxon>
        <taxon>Pectobacteriaceae</taxon>
        <taxon>Pectobacterium</taxon>
    </lineage>
</organism>
<evidence type="ECO:0000256" key="1">
    <source>
        <dbReference type="ARBA" id="ARBA00004496"/>
    </source>
</evidence>
<keyword evidence="4" id="KW-0963">Cytoplasm</keyword>
<dbReference type="InterPro" id="IPR008876">
    <property type="entry name" value="TraY"/>
</dbReference>
<keyword evidence="7" id="KW-0614">Plasmid</keyword>
<comment type="similarity">
    <text evidence="2">Belongs to the TraY family.</text>
</comment>
<dbReference type="EMBL" id="KT351734">
    <property type="protein sequence ID" value="ALG88573.1"/>
    <property type="molecule type" value="Genomic_DNA"/>
</dbReference>